<feature type="transmembrane region" description="Helical" evidence="9">
    <location>
        <begin position="565"/>
        <end position="588"/>
    </location>
</feature>
<dbReference type="AlphaFoldDB" id="A0A1I0PBQ7"/>
<evidence type="ECO:0000256" key="3">
    <source>
        <dbReference type="ARBA" id="ARBA00022475"/>
    </source>
</evidence>
<dbReference type="Pfam" id="PF21082">
    <property type="entry name" value="MS_channel_3rd"/>
    <property type="match status" value="1"/>
</dbReference>
<keyword evidence="3" id="KW-1003">Cell membrane</keyword>
<dbReference type="GO" id="GO:0008381">
    <property type="term" value="F:mechanosensitive monoatomic ion channel activity"/>
    <property type="evidence" value="ECO:0007669"/>
    <property type="project" value="UniProtKB-ARBA"/>
</dbReference>
<keyword evidence="7" id="KW-0175">Coiled coil</keyword>
<feature type="signal peptide" evidence="10">
    <location>
        <begin position="1"/>
        <end position="23"/>
    </location>
</feature>
<dbReference type="GO" id="GO:0005886">
    <property type="term" value="C:plasma membrane"/>
    <property type="evidence" value="ECO:0007669"/>
    <property type="project" value="UniProtKB-SubCell"/>
</dbReference>
<feature type="transmembrane region" description="Helical" evidence="9">
    <location>
        <begin position="334"/>
        <end position="354"/>
    </location>
</feature>
<dbReference type="Gene3D" id="2.30.30.60">
    <property type="match status" value="1"/>
</dbReference>
<dbReference type="SUPFAM" id="SSF82689">
    <property type="entry name" value="Mechanosensitive channel protein MscS (YggB), C-terminal domain"/>
    <property type="match status" value="1"/>
</dbReference>
<feature type="chain" id="PRO_5011440738" evidence="10">
    <location>
        <begin position="24"/>
        <end position="829"/>
    </location>
</feature>
<dbReference type="Proteomes" id="UP000199650">
    <property type="component" value="Unassembled WGS sequence"/>
</dbReference>
<keyword evidence="4 9" id="KW-0812">Transmembrane</keyword>
<dbReference type="RefSeq" id="WP_091429581.1">
    <property type="nucleotide sequence ID" value="NZ_FOJB01000001.1"/>
</dbReference>
<feature type="transmembrane region" description="Helical" evidence="9">
    <location>
        <begin position="215"/>
        <end position="234"/>
    </location>
</feature>
<dbReference type="Pfam" id="PF12607">
    <property type="entry name" value="DUF3772"/>
    <property type="match status" value="1"/>
</dbReference>
<evidence type="ECO:0000313" key="14">
    <source>
        <dbReference type="EMBL" id="SEW11830.1"/>
    </source>
</evidence>
<evidence type="ECO:0000256" key="1">
    <source>
        <dbReference type="ARBA" id="ARBA00004651"/>
    </source>
</evidence>
<dbReference type="Pfam" id="PF00924">
    <property type="entry name" value="MS_channel_2nd"/>
    <property type="match status" value="1"/>
</dbReference>
<protein>
    <submittedName>
        <fullName evidence="14">Small-conductance mechanosensitive channel</fullName>
    </submittedName>
</protein>
<evidence type="ECO:0000256" key="5">
    <source>
        <dbReference type="ARBA" id="ARBA00022989"/>
    </source>
</evidence>
<feature type="compositionally biased region" description="Acidic residues" evidence="8">
    <location>
        <begin position="820"/>
        <end position="829"/>
    </location>
</feature>
<feature type="transmembrane region" description="Helical" evidence="9">
    <location>
        <begin position="254"/>
        <end position="282"/>
    </location>
</feature>
<keyword evidence="10" id="KW-0732">Signal</keyword>
<feature type="transmembrane region" description="Helical" evidence="9">
    <location>
        <begin position="436"/>
        <end position="464"/>
    </location>
</feature>
<dbReference type="InterPro" id="IPR023408">
    <property type="entry name" value="MscS_beta-dom_sf"/>
</dbReference>
<evidence type="ECO:0000256" key="10">
    <source>
        <dbReference type="SAM" id="SignalP"/>
    </source>
</evidence>
<evidence type="ECO:0000259" key="12">
    <source>
        <dbReference type="Pfam" id="PF12607"/>
    </source>
</evidence>
<feature type="transmembrane region" description="Helical" evidence="9">
    <location>
        <begin position="527"/>
        <end position="544"/>
    </location>
</feature>
<feature type="domain" description="Mechanosensitive ion channel MscS" evidence="11">
    <location>
        <begin position="610"/>
        <end position="677"/>
    </location>
</feature>
<evidence type="ECO:0000256" key="8">
    <source>
        <dbReference type="SAM" id="MobiDB-lite"/>
    </source>
</evidence>
<dbReference type="InterPro" id="IPR006685">
    <property type="entry name" value="MscS_channel_2nd"/>
</dbReference>
<dbReference type="InterPro" id="IPR052702">
    <property type="entry name" value="MscS-like_channel"/>
</dbReference>
<comment type="subcellular location">
    <subcellularLocation>
        <location evidence="1">Cell membrane</location>
        <topology evidence="1">Multi-pass membrane protein</topology>
    </subcellularLocation>
</comment>
<evidence type="ECO:0000313" key="15">
    <source>
        <dbReference type="Proteomes" id="UP000199650"/>
    </source>
</evidence>
<dbReference type="PANTHER" id="PTHR30347">
    <property type="entry name" value="POTASSIUM CHANNEL RELATED"/>
    <property type="match status" value="1"/>
</dbReference>
<evidence type="ECO:0000256" key="7">
    <source>
        <dbReference type="SAM" id="Coils"/>
    </source>
</evidence>
<feature type="transmembrane region" description="Helical" evidence="9">
    <location>
        <begin position="294"/>
        <end position="314"/>
    </location>
</feature>
<feature type="transmembrane region" description="Helical" evidence="9">
    <location>
        <begin position="407"/>
        <end position="430"/>
    </location>
</feature>
<dbReference type="EMBL" id="FOJB01000001">
    <property type="protein sequence ID" value="SEW11830.1"/>
    <property type="molecule type" value="Genomic_DNA"/>
</dbReference>
<feature type="domain" description="DUF3772" evidence="12">
    <location>
        <begin position="140"/>
        <end position="188"/>
    </location>
</feature>
<evidence type="ECO:0000256" key="4">
    <source>
        <dbReference type="ARBA" id="ARBA00022692"/>
    </source>
</evidence>
<dbReference type="InterPro" id="IPR011014">
    <property type="entry name" value="MscS_channel_TM-2"/>
</dbReference>
<feature type="coiled-coil region" evidence="7">
    <location>
        <begin position="47"/>
        <end position="91"/>
    </location>
</feature>
<organism evidence="14 15">
    <name type="scientific">Aliiroseovarius sediminilitoris</name>
    <dbReference type="NCBI Taxonomy" id="1173584"/>
    <lineage>
        <taxon>Bacteria</taxon>
        <taxon>Pseudomonadati</taxon>
        <taxon>Pseudomonadota</taxon>
        <taxon>Alphaproteobacteria</taxon>
        <taxon>Rhodobacterales</taxon>
        <taxon>Paracoccaceae</taxon>
        <taxon>Aliiroseovarius</taxon>
    </lineage>
</organism>
<evidence type="ECO:0000259" key="11">
    <source>
        <dbReference type="Pfam" id="PF00924"/>
    </source>
</evidence>
<name>A0A1I0PBQ7_9RHOB</name>
<feature type="domain" description="Mechanosensitive ion channel MscS C-terminal" evidence="13">
    <location>
        <begin position="685"/>
        <end position="767"/>
    </location>
</feature>
<evidence type="ECO:0000256" key="6">
    <source>
        <dbReference type="ARBA" id="ARBA00023136"/>
    </source>
</evidence>
<reference evidence="14 15" key="1">
    <citation type="submission" date="2016-10" db="EMBL/GenBank/DDBJ databases">
        <authorList>
            <person name="de Groot N.N."/>
        </authorList>
    </citation>
    <scope>NUCLEOTIDE SEQUENCE [LARGE SCALE GENOMIC DNA]</scope>
    <source>
        <strain evidence="14 15">DSM 29439</strain>
    </source>
</reference>
<dbReference type="InterPro" id="IPR049278">
    <property type="entry name" value="MS_channel_C"/>
</dbReference>
<dbReference type="PANTHER" id="PTHR30347:SF1">
    <property type="entry name" value="MECHANOSENSITIVE CHANNEL MSCK"/>
    <property type="match status" value="1"/>
</dbReference>
<evidence type="ECO:0000256" key="2">
    <source>
        <dbReference type="ARBA" id="ARBA00008017"/>
    </source>
</evidence>
<evidence type="ECO:0000256" key="9">
    <source>
        <dbReference type="SAM" id="Phobius"/>
    </source>
</evidence>
<dbReference type="Gene3D" id="1.10.287.1260">
    <property type="match status" value="1"/>
</dbReference>
<keyword evidence="15" id="KW-1185">Reference proteome</keyword>
<proteinExistence type="inferred from homology"/>
<feature type="transmembrane region" description="Helical" evidence="9">
    <location>
        <begin position="594"/>
        <end position="623"/>
    </location>
</feature>
<sequence>MTRLLAAGFAAFLLIVTVFGALAQDTAEPEAERPPAYVVKDDGSPDYAAWEQAANRAEQAIEQNRASDKVLDDLRLELTDWRNLFSEAQKENSIRIDTLKMQLSTLGPEPETPGSEPAVLTQRRSELTTKLNSARLPVQEAEEAYSRADVLIREIDALMRSRQTDQMLALGPSPVNLALWPKAFTDLKTTLDLAVGEVRENWGSDAQRQDLRSDLPLTLLFLVVAILLLTRSRVWIMQLGNKVRERRRGSARGVIGFIVSIGQVLAPMFGIFVLMVALNLAGVLGLRGQVIADVLPWFGFSLFSSLWIGTRLFATESGGAPLIDLPRAALRTEARVNVALLGMLLGIWPILTSLSDHEGYAGGTFAVLSFPAIVATGYLLMRVGRTLRQHIQVQSDGETKTFRERAVVLMGQACAVVGIAAPVLAAIGYTTLASSILFPMVLTMGMIAVLSLLHVFLINVYGVVRKIDEKEADQALLPVLMTSVLVLLSLPILALIWGVRPTELSELWTTFQQGFQLGEARVTPRSFMIFALIFGIGYVATRATQSALRSSILPKTRLDKGGQNAIAVGVGYLGIFLAAVIAITTAGIDLSSIAIIAGALSVGIGFGLQTIVSNFVSGIILLIERPISEGDWIEVGGQMGYVRDISVRATRIETFDRTDVILPNSDLVSGVVTNYTRGNSIGRVIIPVGVAYGSDTRRIEAILLEIAENHPMVTVSPPPSVVFQGFGADSLDFEIRAILSDVNFMLSVKSEINHEIAKRFVEEGIEIPFAQRDIWLRNPEALVGRPEVKAPAATTEAVSPAASPPKDMLTAEDMPGAESSDAEDGDSDD</sequence>
<dbReference type="InterPro" id="IPR022249">
    <property type="entry name" value="DUF3772"/>
</dbReference>
<dbReference type="STRING" id="1173584.SAMN05444851_1529"/>
<dbReference type="InterPro" id="IPR011066">
    <property type="entry name" value="MscS_channel_C_sf"/>
</dbReference>
<dbReference type="SUPFAM" id="SSF82861">
    <property type="entry name" value="Mechanosensitive channel protein MscS (YggB), transmembrane region"/>
    <property type="match status" value="1"/>
</dbReference>
<feature type="transmembrane region" description="Helical" evidence="9">
    <location>
        <begin position="360"/>
        <end position="381"/>
    </location>
</feature>
<comment type="similarity">
    <text evidence="2">Belongs to the MscS (TC 1.A.23) family.</text>
</comment>
<keyword evidence="5 9" id="KW-1133">Transmembrane helix</keyword>
<dbReference type="Gene3D" id="3.30.70.100">
    <property type="match status" value="1"/>
</dbReference>
<dbReference type="OrthoDB" id="9799209at2"/>
<gene>
    <name evidence="14" type="ORF">SAMN05444851_1529</name>
</gene>
<evidence type="ECO:0000259" key="13">
    <source>
        <dbReference type="Pfam" id="PF21082"/>
    </source>
</evidence>
<feature type="region of interest" description="Disordered" evidence="8">
    <location>
        <begin position="787"/>
        <end position="829"/>
    </location>
</feature>
<accession>A0A1I0PBQ7</accession>
<dbReference type="InterPro" id="IPR010920">
    <property type="entry name" value="LSM_dom_sf"/>
</dbReference>
<keyword evidence="6 9" id="KW-0472">Membrane</keyword>
<dbReference type="SUPFAM" id="SSF50182">
    <property type="entry name" value="Sm-like ribonucleoproteins"/>
    <property type="match status" value="1"/>
</dbReference>
<feature type="transmembrane region" description="Helical" evidence="9">
    <location>
        <begin position="476"/>
        <end position="499"/>
    </location>
</feature>